<name>A0A9J6GVZ6_HAELO</name>
<organism evidence="2 3">
    <name type="scientific">Haemaphysalis longicornis</name>
    <name type="common">Bush tick</name>
    <dbReference type="NCBI Taxonomy" id="44386"/>
    <lineage>
        <taxon>Eukaryota</taxon>
        <taxon>Metazoa</taxon>
        <taxon>Ecdysozoa</taxon>
        <taxon>Arthropoda</taxon>
        <taxon>Chelicerata</taxon>
        <taxon>Arachnida</taxon>
        <taxon>Acari</taxon>
        <taxon>Parasitiformes</taxon>
        <taxon>Ixodida</taxon>
        <taxon>Ixodoidea</taxon>
        <taxon>Ixodidae</taxon>
        <taxon>Haemaphysalinae</taxon>
        <taxon>Haemaphysalis</taxon>
    </lineage>
</organism>
<evidence type="ECO:0000256" key="1">
    <source>
        <dbReference type="SAM" id="MobiDB-lite"/>
    </source>
</evidence>
<comment type="caution">
    <text evidence="2">The sequence shown here is derived from an EMBL/GenBank/DDBJ whole genome shotgun (WGS) entry which is preliminary data.</text>
</comment>
<dbReference type="AlphaFoldDB" id="A0A9J6GVZ6"/>
<dbReference type="VEuPathDB" id="VectorBase:HLOH_054173"/>
<evidence type="ECO:0000313" key="3">
    <source>
        <dbReference type="Proteomes" id="UP000821853"/>
    </source>
</evidence>
<dbReference type="Proteomes" id="UP000821853">
    <property type="component" value="Chromosome 8"/>
</dbReference>
<gene>
    <name evidence="2" type="ORF">HPB48_020038</name>
</gene>
<protein>
    <submittedName>
        <fullName evidence="2">Uncharacterized protein</fullName>
    </submittedName>
</protein>
<evidence type="ECO:0000313" key="2">
    <source>
        <dbReference type="EMBL" id="KAH9379637.1"/>
    </source>
</evidence>
<feature type="compositionally biased region" description="Basic and acidic residues" evidence="1">
    <location>
        <begin position="56"/>
        <end position="82"/>
    </location>
</feature>
<sequence>MPGTAQKVPAVARDQKLCTHEKGTENQNRLKTDSPPPMQKKERKRTVQNKRTPVVEPKRETRAKGTRRTAESKRRPVVEPHRWGRRDAVAPLSVFSGGNRWPADSPLPAAVFCPLLALHSADFKWEGTKEEGGPAKSFACEGLIFPPFFFFFEAALATSKRTLGAVEETVYFA</sequence>
<reference evidence="2 3" key="1">
    <citation type="journal article" date="2020" name="Cell">
        <title>Large-Scale Comparative Analyses of Tick Genomes Elucidate Their Genetic Diversity and Vector Capacities.</title>
        <authorList>
            <consortium name="Tick Genome and Microbiome Consortium (TIGMIC)"/>
            <person name="Jia N."/>
            <person name="Wang J."/>
            <person name="Shi W."/>
            <person name="Du L."/>
            <person name="Sun Y."/>
            <person name="Zhan W."/>
            <person name="Jiang J.F."/>
            <person name="Wang Q."/>
            <person name="Zhang B."/>
            <person name="Ji P."/>
            <person name="Bell-Sakyi L."/>
            <person name="Cui X.M."/>
            <person name="Yuan T.T."/>
            <person name="Jiang B.G."/>
            <person name="Yang W.F."/>
            <person name="Lam T.T."/>
            <person name="Chang Q.C."/>
            <person name="Ding S.J."/>
            <person name="Wang X.J."/>
            <person name="Zhu J.G."/>
            <person name="Ruan X.D."/>
            <person name="Zhao L."/>
            <person name="Wei J.T."/>
            <person name="Ye R.Z."/>
            <person name="Que T.C."/>
            <person name="Du C.H."/>
            <person name="Zhou Y.H."/>
            <person name="Cheng J.X."/>
            <person name="Dai P.F."/>
            <person name="Guo W.B."/>
            <person name="Han X.H."/>
            <person name="Huang E.J."/>
            <person name="Li L.F."/>
            <person name="Wei W."/>
            <person name="Gao Y.C."/>
            <person name="Liu J.Z."/>
            <person name="Shao H.Z."/>
            <person name="Wang X."/>
            <person name="Wang C.C."/>
            <person name="Yang T.C."/>
            <person name="Huo Q.B."/>
            <person name="Li W."/>
            <person name="Chen H.Y."/>
            <person name="Chen S.E."/>
            <person name="Zhou L.G."/>
            <person name="Ni X.B."/>
            <person name="Tian J.H."/>
            <person name="Sheng Y."/>
            <person name="Liu T."/>
            <person name="Pan Y.S."/>
            <person name="Xia L.Y."/>
            <person name="Li J."/>
            <person name="Zhao F."/>
            <person name="Cao W.C."/>
        </authorList>
    </citation>
    <scope>NUCLEOTIDE SEQUENCE [LARGE SCALE GENOMIC DNA]</scope>
    <source>
        <strain evidence="2">HaeL-2018</strain>
    </source>
</reference>
<dbReference type="EMBL" id="JABSTR010000010">
    <property type="protein sequence ID" value="KAH9379637.1"/>
    <property type="molecule type" value="Genomic_DNA"/>
</dbReference>
<feature type="region of interest" description="Disordered" evidence="1">
    <location>
        <begin position="1"/>
        <end position="82"/>
    </location>
</feature>
<accession>A0A9J6GVZ6</accession>
<keyword evidence="3" id="KW-1185">Reference proteome</keyword>
<feature type="compositionally biased region" description="Basic and acidic residues" evidence="1">
    <location>
        <begin position="13"/>
        <end position="32"/>
    </location>
</feature>
<proteinExistence type="predicted"/>